<keyword evidence="3" id="KW-1185">Reference proteome</keyword>
<evidence type="ECO:0000256" key="1">
    <source>
        <dbReference type="SAM" id="SignalP"/>
    </source>
</evidence>
<proteinExistence type="predicted"/>
<dbReference type="EMBL" id="VOFY01001825">
    <property type="protein sequence ID" value="KAA8577879.1"/>
    <property type="molecule type" value="Genomic_DNA"/>
</dbReference>
<keyword evidence="1" id="KW-0732">Signal</keyword>
<protein>
    <submittedName>
        <fullName evidence="2">Uncharacterized protein</fullName>
    </submittedName>
</protein>
<reference evidence="2 3" key="1">
    <citation type="submission" date="2019-08" db="EMBL/GenBank/DDBJ databases">
        <title>A chromosome-level genome assembly, high-density linkage maps, and genome scans reveal the genomic architecture of hybrid incompatibilities underlying speciation via character displacement in darters (Percidae: Etheostominae).</title>
        <authorList>
            <person name="Moran R.L."/>
            <person name="Catchen J.M."/>
            <person name="Fuller R.C."/>
        </authorList>
    </citation>
    <scope>NUCLEOTIDE SEQUENCE [LARGE SCALE GENOMIC DNA]</scope>
    <source>
        <strain evidence="2">EspeVRDwgs_2016</strain>
        <tissue evidence="2">Muscle</tissue>
    </source>
</reference>
<comment type="caution">
    <text evidence="2">The sequence shown here is derived from an EMBL/GenBank/DDBJ whole genome shotgun (WGS) entry which is preliminary data.</text>
</comment>
<sequence>LSRKSGISSLLLFLWKRAGQGGATGWRVLRGWGAVEKVRNGEFTETFSSADTRKLTAARFSHLAVGPRDSSKKNLLALNSKWKQKDLCYPRMARFDDELSSRYGGMCPAGRPGGPAGCRGLRGSRGCTSRRWPREPGPWLFTTPFHT</sequence>
<name>A0A5J5CBU5_9PERO</name>
<organism evidence="2 3">
    <name type="scientific">Etheostoma spectabile</name>
    <name type="common">orangethroat darter</name>
    <dbReference type="NCBI Taxonomy" id="54343"/>
    <lineage>
        <taxon>Eukaryota</taxon>
        <taxon>Metazoa</taxon>
        <taxon>Chordata</taxon>
        <taxon>Craniata</taxon>
        <taxon>Vertebrata</taxon>
        <taxon>Euteleostomi</taxon>
        <taxon>Actinopterygii</taxon>
        <taxon>Neopterygii</taxon>
        <taxon>Teleostei</taxon>
        <taxon>Neoteleostei</taxon>
        <taxon>Acanthomorphata</taxon>
        <taxon>Eupercaria</taxon>
        <taxon>Perciformes</taxon>
        <taxon>Percoidei</taxon>
        <taxon>Percidae</taxon>
        <taxon>Etheostomatinae</taxon>
        <taxon>Etheostoma</taxon>
    </lineage>
</organism>
<evidence type="ECO:0000313" key="3">
    <source>
        <dbReference type="Proteomes" id="UP000327493"/>
    </source>
</evidence>
<feature type="non-terminal residue" evidence="2">
    <location>
        <position position="1"/>
    </location>
</feature>
<dbReference type="Proteomes" id="UP000327493">
    <property type="component" value="Unassembled WGS sequence"/>
</dbReference>
<gene>
    <name evidence="2" type="ORF">FQN60_003401</name>
</gene>
<evidence type="ECO:0000313" key="2">
    <source>
        <dbReference type="EMBL" id="KAA8577879.1"/>
    </source>
</evidence>
<accession>A0A5J5CBU5</accession>
<dbReference type="AlphaFoldDB" id="A0A5J5CBU5"/>
<feature type="chain" id="PRO_5023822495" evidence="1">
    <location>
        <begin position="26"/>
        <end position="147"/>
    </location>
</feature>
<feature type="signal peptide" evidence="1">
    <location>
        <begin position="1"/>
        <end position="25"/>
    </location>
</feature>